<evidence type="ECO:0000256" key="1">
    <source>
        <dbReference type="ARBA" id="ARBA00023136"/>
    </source>
</evidence>
<protein>
    <submittedName>
        <fullName evidence="3">Spore germination protein</fullName>
    </submittedName>
</protein>
<evidence type="ECO:0000313" key="4">
    <source>
        <dbReference type="Proteomes" id="UP001292216"/>
    </source>
</evidence>
<dbReference type="RefSeq" id="WP_260070767.1">
    <property type="nucleotide sequence ID" value="NZ_JBDPNW010000058.1"/>
</dbReference>
<dbReference type="InterPro" id="IPR004995">
    <property type="entry name" value="Spore_Ger"/>
</dbReference>
<keyword evidence="4" id="KW-1185">Reference proteome</keyword>
<reference evidence="3 4" key="1">
    <citation type="submission" date="2023-12" db="EMBL/GenBank/DDBJ databases">
        <title>Whole genome sequencing of Paenibacillus phoenicis isolated from the Phoenix Mars Lander spacecraft assembly facility.</title>
        <authorList>
            <person name="Garcia A."/>
            <person name="Venkateswaran K."/>
        </authorList>
    </citation>
    <scope>NUCLEOTIDE SEQUENCE [LARGE SCALE GENOMIC DNA]</scope>
    <source>
        <strain evidence="3 4">3PO2SA</strain>
    </source>
</reference>
<feature type="transmembrane region" description="Helical" evidence="2">
    <location>
        <begin position="5"/>
        <end position="23"/>
    </location>
</feature>
<keyword evidence="2" id="KW-1133">Transmembrane helix</keyword>
<accession>A0ABU5PIQ4</accession>
<comment type="caution">
    <text evidence="3">The sequence shown here is derived from an EMBL/GenBank/DDBJ whole genome shotgun (WGS) entry which is preliminary data.</text>
</comment>
<organism evidence="3 4">
    <name type="scientific">Paenibacillus phoenicis</name>
    <dbReference type="NCBI Taxonomy" id="554117"/>
    <lineage>
        <taxon>Bacteria</taxon>
        <taxon>Bacillati</taxon>
        <taxon>Bacillota</taxon>
        <taxon>Bacilli</taxon>
        <taxon>Bacillales</taxon>
        <taxon>Paenibacillaceae</taxon>
        <taxon>Paenibacillus</taxon>
    </lineage>
</organism>
<dbReference type="Proteomes" id="UP001292216">
    <property type="component" value="Unassembled WGS sequence"/>
</dbReference>
<keyword evidence="1 2" id="KW-0472">Membrane</keyword>
<proteinExistence type="predicted"/>
<keyword evidence="2" id="KW-0812">Transmembrane</keyword>
<gene>
    <name evidence="3" type="ORF">U9M73_07115</name>
</gene>
<dbReference type="Pfam" id="PF03323">
    <property type="entry name" value="GerA"/>
    <property type="match status" value="1"/>
</dbReference>
<sequence length="105" mass="11917">MPRIMLYGGFYFVNISVAIYRPGVLSPGDDSFQAGLFYGIILTLIMICIHLSRLNSSGVPYLTPLSPSFYRDWRDMVIRAPLPMLTKRPQFKARTKVRGSTVETK</sequence>
<feature type="transmembrane region" description="Helical" evidence="2">
    <location>
        <begin position="35"/>
        <end position="52"/>
    </location>
</feature>
<dbReference type="EMBL" id="JAYERP010000001">
    <property type="protein sequence ID" value="MEA3569768.1"/>
    <property type="molecule type" value="Genomic_DNA"/>
</dbReference>
<name>A0ABU5PIQ4_9BACL</name>
<evidence type="ECO:0000256" key="2">
    <source>
        <dbReference type="SAM" id="Phobius"/>
    </source>
</evidence>
<evidence type="ECO:0000313" key="3">
    <source>
        <dbReference type="EMBL" id="MEA3569768.1"/>
    </source>
</evidence>